<dbReference type="Gene3D" id="3.20.20.410">
    <property type="entry name" value="Protein of unknown function UPF0759"/>
    <property type="match status" value="1"/>
</dbReference>
<sequence>MEVYVGTSGWLYDWNEAGSFDWYLENSGLNAVELNASFYRFPFRNQVVGWARKTSVKPIRWAVKVHRSITHVHRLREGSYQIWSRFYELFKPLDPYIDFYLFQLPPTFKFSEESVERVKRFAEFSGLSFRMAVEFRDPSWFNRETVDVFRESGLTVVSIDSPIGKWITSSNNIVYLRLHGAAEWYAYEYTDDELKELAEAVLMLKPQKIYVFFNNNHWMLGNARKMLELLVAKQL</sequence>
<accession>A0A7J2U0B8</accession>
<dbReference type="PANTHER" id="PTHR30348">
    <property type="entry name" value="UNCHARACTERIZED PROTEIN YECE"/>
    <property type="match status" value="1"/>
</dbReference>
<gene>
    <name evidence="1" type="ORF">ENO26_01705</name>
</gene>
<reference evidence="1" key="1">
    <citation type="journal article" date="2020" name="mSystems">
        <title>Genome- and Community-Level Interaction Insights into Carbon Utilization and Element Cycling Functions of Hydrothermarchaeota in Hydrothermal Sediment.</title>
        <authorList>
            <person name="Zhou Z."/>
            <person name="Liu Y."/>
            <person name="Xu W."/>
            <person name="Pan J."/>
            <person name="Luo Z.H."/>
            <person name="Li M."/>
        </authorList>
    </citation>
    <scope>NUCLEOTIDE SEQUENCE [LARGE SCALE GENOMIC DNA]</scope>
    <source>
        <strain evidence="1">SpSt-125</strain>
    </source>
</reference>
<protein>
    <submittedName>
        <fullName evidence="1">DUF72 domain-containing protein</fullName>
    </submittedName>
</protein>
<dbReference type="Pfam" id="PF01904">
    <property type="entry name" value="DUF72"/>
    <property type="match status" value="1"/>
</dbReference>
<dbReference type="AlphaFoldDB" id="A0A7J2U0B8"/>
<dbReference type="InterPro" id="IPR002763">
    <property type="entry name" value="DUF72"/>
</dbReference>
<dbReference type="PANTHER" id="PTHR30348:SF4">
    <property type="entry name" value="DUF72 DOMAIN-CONTAINING PROTEIN"/>
    <property type="match status" value="1"/>
</dbReference>
<dbReference type="InterPro" id="IPR036520">
    <property type="entry name" value="UPF0759_sf"/>
</dbReference>
<organism evidence="1">
    <name type="scientific">Ignisphaera aggregans</name>
    <dbReference type="NCBI Taxonomy" id="334771"/>
    <lineage>
        <taxon>Archaea</taxon>
        <taxon>Thermoproteota</taxon>
        <taxon>Thermoprotei</taxon>
        <taxon>Desulfurococcales</taxon>
        <taxon>Desulfurococcaceae</taxon>
        <taxon>Ignisphaera</taxon>
    </lineage>
</organism>
<dbReference type="SUPFAM" id="SSF117396">
    <property type="entry name" value="TM1631-like"/>
    <property type="match status" value="1"/>
</dbReference>
<name>A0A7J2U0B8_9CREN</name>
<evidence type="ECO:0000313" key="1">
    <source>
        <dbReference type="EMBL" id="HEM66278.1"/>
    </source>
</evidence>
<proteinExistence type="predicted"/>
<dbReference type="EMBL" id="DSEU01000008">
    <property type="protein sequence ID" value="HEM66278.1"/>
    <property type="molecule type" value="Genomic_DNA"/>
</dbReference>
<comment type="caution">
    <text evidence="1">The sequence shown here is derived from an EMBL/GenBank/DDBJ whole genome shotgun (WGS) entry which is preliminary data.</text>
</comment>